<dbReference type="EMBL" id="JASWJB010000025">
    <property type="protein sequence ID" value="KAK2609241.1"/>
    <property type="molecule type" value="Genomic_DNA"/>
</dbReference>
<dbReference type="GO" id="GO:0008696">
    <property type="term" value="F:4-amino-4-deoxychorismate lyase activity"/>
    <property type="evidence" value="ECO:0007669"/>
    <property type="project" value="UniProtKB-EC"/>
</dbReference>
<name>A0AAJ0CVQ8_9HYPO</name>
<protein>
    <submittedName>
        <fullName evidence="1">Aminodeoxychorismate lyase</fullName>
        <ecNumber evidence="1">4.1.3.38</ecNumber>
    </submittedName>
</protein>
<dbReference type="EC" id="4.1.3.38" evidence="1"/>
<keyword evidence="1" id="KW-0456">Lyase</keyword>
<comment type="caution">
    <text evidence="1">The sequence shown here is derived from an EMBL/GenBank/DDBJ whole genome shotgun (WGS) entry which is preliminary data.</text>
</comment>
<dbReference type="Gene3D" id="3.20.10.10">
    <property type="entry name" value="D-amino Acid Aminotransferase, subunit A, domain 2"/>
    <property type="match status" value="1"/>
</dbReference>
<dbReference type="InterPro" id="IPR036038">
    <property type="entry name" value="Aminotransferase-like"/>
</dbReference>
<accession>A0AAJ0CVQ8</accession>
<evidence type="ECO:0000313" key="1">
    <source>
        <dbReference type="EMBL" id="KAK2609241.1"/>
    </source>
</evidence>
<dbReference type="Pfam" id="PF01063">
    <property type="entry name" value="Aminotran_4"/>
    <property type="match status" value="1"/>
</dbReference>
<reference evidence="1" key="1">
    <citation type="submission" date="2023-06" db="EMBL/GenBank/DDBJ databases">
        <title>Conoideocrella luteorostrata (Hypocreales: Clavicipitaceae), a potential biocontrol fungus for elongate hemlock scale in United States Christmas tree production areas.</title>
        <authorList>
            <person name="Barrett H."/>
            <person name="Lovett B."/>
            <person name="Macias A.M."/>
            <person name="Stajich J.E."/>
            <person name="Kasson M.T."/>
        </authorList>
    </citation>
    <scope>NUCLEOTIDE SEQUENCE</scope>
    <source>
        <strain evidence="1">ARSEF 14590</strain>
    </source>
</reference>
<dbReference type="InterPro" id="IPR043132">
    <property type="entry name" value="BCAT-like_C"/>
</dbReference>
<keyword evidence="2" id="KW-1185">Reference proteome</keyword>
<evidence type="ECO:0000313" key="2">
    <source>
        <dbReference type="Proteomes" id="UP001251528"/>
    </source>
</evidence>
<proteinExistence type="predicted"/>
<dbReference type="InterPro" id="IPR001544">
    <property type="entry name" value="Aminotrans_IV"/>
</dbReference>
<dbReference type="SUPFAM" id="SSF56752">
    <property type="entry name" value="D-aminoacid aminotransferase-like PLP-dependent enzymes"/>
    <property type="match status" value="1"/>
</dbReference>
<dbReference type="Proteomes" id="UP001251528">
    <property type="component" value="Unassembled WGS sequence"/>
</dbReference>
<organism evidence="1 2">
    <name type="scientific">Conoideocrella luteorostrata</name>
    <dbReference type="NCBI Taxonomy" id="1105319"/>
    <lineage>
        <taxon>Eukaryota</taxon>
        <taxon>Fungi</taxon>
        <taxon>Dikarya</taxon>
        <taxon>Ascomycota</taxon>
        <taxon>Pezizomycotina</taxon>
        <taxon>Sordariomycetes</taxon>
        <taxon>Hypocreomycetidae</taxon>
        <taxon>Hypocreales</taxon>
        <taxon>Clavicipitaceae</taxon>
        <taxon>Conoideocrella</taxon>
    </lineage>
</organism>
<gene>
    <name evidence="1" type="primary">ABZ2_1</name>
    <name evidence="1" type="ORF">QQS21_002175</name>
</gene>
<sequence>MSDDFSFFTSLRYDVALKEVPSKGIQFAGWNYHNESPLYMLDFHRDRILRAALHWKWGKVVEQLSGNDGLQQLAKAAENAIGASGTSPLRLQIVVTKEGEMTYNTSSVPALEIGNLFPEVLPAPGTKPGPNQPQVPPRVTVVLDSVESTRSEYTHFKTTNRTVYDDARARAGISSISPPDALEVLLVNDEDNSIMEGSTTTPYFWRDGSWITPPVSSKFSRQDGSGGNDGTSRRWALERALAVEREIRADQLVDGEECYISNGVRGFRAGIVNLKKAAT</sequence>
<dbReference type="AlphaFoldDB" id="A0AAJ0CVQ8"/>